<dbReference type="Proteomes" id="UP000799423">
    <property type="component" value="Unassembled WGS sequence"/>
</dbReference>
<evidence type="ECO:0000313" key="3">
    <source>
        <dbReference type="EMBL" id="KAF2844879.1"/>
    </source>
</evidence>
<evidence type="ECO:0000313" key="4">
    <source>
        <dbReference type="Proteomes" id="UP000799423"/>
    </source>
</evidence>
<protein>
    <submittedName>
        <fullName evidence="3">Uncharacterized protein</fullName>
    </submittedName>
</protein>
<organism evidence="3 4">
    <name type="scientific">Plenodomus tracheiphilus IPT5</name>
    <dbReference type="NCBI Taxonomy" id="1408161"/>
    <lineage>
        <taxon>Eukaryota</taxon>
        <taxon>Fungi</taxon>
        <taxon>Dikarya</taxon>
        <taxon>Ascomycota</taxon>
        <taxon>Pezizomycotina</taxon>
        <taxon>Dothideomycetes</taxon>
        <taxon>Pleosporomycetidae</taxon>
        <taxon>Pleosporales</taxon>
        <taxon>Pleosporineae</taxon>
        <taxon>Leptosphaeriaceae</taxon>
        <taxon>Plenodomus</taxon>
    </lineage>
</organism>
<dbReference type="OrthoDB" id="2126185at2759"/>
<keyword evidence="4" id="KW-1185">Reference proteome</keyword>
<accession>A0A6A7ARQ2</accession>
<evidence type="ECO:0000256" key="1">
    <source>
        <dbReference type="SAM" id="MobiDB-lite"/>
    </source>
</evidence>
<feature type="transmembrane region" description="Helical" evidence="2">
    <location>
        <begin position="218"/>
        <end position="237"/>
    </location>
</feature>
<evidence type="ECO:0000256" key="2">
    <source>
        <dbReference type="SAM" id="Phobius"/>
    </source>
</evidence>
<sequence length="389" mass="44275">MAPPGFSPPGYSVPQRYMHREPPPEGADTNTRPYFIFFGYLATCFGVAVFIILKLLKRVHVLQKSTTAQLPPKKHVWLFAVLSAGSLLTTWTHMFHYFKISYDTWLMWRSYYELDPHQMHWGLWLKETSLFREAWETVIIGNARYWWSHQIFFFALGLGLHLEQKGIRRGIKYTWAFMLLGQIVAISFATNLFFLALLLSPPAPPPPSISGAQQHRWLGPWLLNLFAIFATAYPAMLLADEHYWHHPTAFMPVLLAPHIALMILPLLRSVVPARYFNEDRVFADKVYSYMWALVLGNAGLMLAWTTATAYAYSGMIGVWYALSEHPAVSSVGYDVIFCWVSWVCWYRTQSQSMRIMSKSSSGSLDEGISRDATGSVVGASGVGGATRRR</sequence>
<dbReference type="AlphaFoldDB" id="A0A6A7ARQ2"/>
<keyword evidence="2" id="KW-0812">Transmembrane</keyword>
<feature type="transmembrane region" description="Helical" evidence="2">
    <location>
        <begin position="76"/>
        <end position="98"/>
    </location>
</feature>
<feature type="transmembrane region" description="Helical" evidence="2">
    <location>
        <begin position="174"/>
        <end position="198"/>
    </location>
</feature>
<feature type="transmembrane region" description="Helical" evidence="2">
    <location>
        <begin position="287"/>
        <end position="312"/>
    </location>
</feature>
<reference evidence="3" key="1">
    <citation type="submission" date="2020-01" db="EMBL/GenBank/DDBJ databases">
        <authorList>
            <consortium name="DOE Joint Genome Institute"/>
            <person name="Haridas S."/>
            <person name="Albert R."/>
            <person name="Binder M."/>
            <person name="Bloem J."/>
            <person name="Labutti K."/>
            <person name="Salamov A."/>
            <person name="Andreopoulos B."/>
            <person name="Baker S.E."/>
            <person name="Barry K."/>
            <person name="Bills G."/>
            <person name="Bluhm B.H."/>
            <person name="Cannon C."/>
            <person name="Castanera R."/>
            <person name="Culley D.E."/>
            <person name="Daum C."/>
            <person name="Ezra D."/>
            <person name="Gonzalez J.B."/>
            <person name="Henrissat B."/>
            <person name="Kuo A."/>
            <person name="Liang C."/>
            <person name="Lipzen A."/>
            <person name="Lutzoni F."/>
            <person name="Magnuson J."/>
            <person name="Mondo S."/>
            <person name="Nolan M."/>
            <person name="Ohm R."/>
            <person name="Pangilinan J."/>
            <person name="Park H.-J."/>
            <person name="Ramirez L."/>
            <person name="Alfaro M."/>
            <person name="Sun H."/>
            <person name="Tritt A."/>
            <person name="Yoshinaga Y."/>
            <person name="Zwiers L.-H."/>
            <person name="Turgeon B.G."/>
            <person name="Goodwin S.B."/>
            <person name="Spatafora J.W."/>
            <person name="Crous P.W."/>
            <person name="Grigoriev I.V."/>
        </authorList>
    </citation>
    <scope>NUCLEOTIDE SEQUENCE</scope>
    <source>
        <strain evidence="3">IPT5</strain>
    </source>
</reference>
<proteinExistence type="predicted"/>
<feature type="transmembrane region" description="Helical" evidence="2">
    <location>
        <begin position="34"/>
        <end position="56"/>
    </location>
</feature>
<keyword evidence="2" id="KW-0472">Membrane</keyword>
<dbReference type="EMBL" id="MU006360">
    <property type="protein sequence ID" value="KAF2844879.1"/>
    <property type="molecule type" value="Genomic_DNA"/>
</dbReference>
<feature type="region of interest" description="Disordered" evidence="1">
    <location>
        <begin position="1"/>
        <end position="26"/>
    </location>
</feature>
<gene>
    <name evidence="3" type="ORF">T440DRAFT_435721</name>
</gene>
<name>A0A6A7ARQ2_9PLEO</name>
<feature type="transmembrane region" description="Helical" evidence="2">
    <location>
        <begin position="145"/>
        <end position="162"/>
    </location>
</feature>
<keyword evidence="2" id="KW-1133">Transmembrane helix</keyword>